<dbReference type="InterPro" id="IPR047198">
    <property type="entry name" value="DDP-like_NUDIX"/>
</dbReference>
<dbReference type="PANTHER" id="PTHR12629:SF0">
    <property type="entry name" value="DIPHOSPHOINOSITOL-POLYPHOSPHATE DIPHOSPHATASE"/>
    <property type="match status" value="1"/>
</dbReference>
<dbReference type="AlphaFoldDB" id="A0A1Z5SRF5"/>
<dbReference type="GO" id="GO:1901909">
    <property type="term" value="P:diadenosine hexaphosphate catabolic process"/>
    <property type="evidence" value="ECO:0007669"/>
    <property type="project" value="TreeGrafter"/>
</dbReference>
<keyword evidence="3" id="KW-0378">Hydrolase</keyword>
<dbReference type="GO" id="GO:0034432">
    <property type="term" value="F:bis(5'-adenosyl)-pentaphosphatase activity"/>
    <property type="evidence" value="ECO:0007669"/>
    <property type="project" value="TreeGrafter"/>
</dbReference>
<evidence type="ECO:0000256" key="3">
    <source>
        <dbReference type="ARBA" id="ARBA00022801"/>
    </source>
</evidence>
<dbReference type="InterPro" id="IPR000086">
    <property type="entry name" value="NUDIX_hydrolase_dom"/>
</dbReference>
<dbReference type="VEuPathDB" id="FungiDB:BTJ68_14605"/>
<dbReference type="VEuPathDB" id="FungiDB:BTJ68_07913"/>
<evidence type="ECO:0000313" key="8">
    <source>
        <dbReference type="EMBL" id="OTA32629.1"/>
    </source>
</evidence>
<evidence type="ECO:0000313" key="7">
    <source>
        <dbReference type="EMBL" id="OTA23409.1"/>
    </source>
</evidence>
<comment type="cofactor">
    <cofactor evidence="1">
        <name>Mg(2+)</name>
        <dbReference type="ChEBI" id="CHEBI:18420"/>
    </cofactor>
</comment>
<keyword evidence="4" id="KW-0460">Magnesium</keyword>
<dbReference type="FunCoup" id="A0A1Z5SRF5">
    <property type="interactions" value="422"/>
</dbReference>
<dbReference type="STRING" id="1157616.A0A1Z5SRF5"/>
<dbReference type="GO" id="GO:0005634">
    <property type="term" value="C:nucleus"/>
    <property type="evidence" value="ECO:0007669"/>
    <property type="project" value="TreeGrafter"/>
</dbReference>
<dbReference type="PANTHER" id="PTHR12629">
    <property type="entry name" value="DIPHOSPHOINOSITOL POLYPHOSPHATE PHOSPHOHYDROLASE"/>
    <property type="match status" value="1"/>
</dbReference>
<dbReference type="InParanoid" id="A0A1Z5SRF5"/>
<keyword evidence="2" id="KW-0479">Metal-binding</keyword>
<comment type="caution">
    <text evidence="7">The sequence shown here is derived from an EMBL/GenBank/DDBJ whole genome shotgun (WGS) entry which is preliminary data.</text>
</comment>
<proteinExistence type="predicted"/>
<dbReference type="InterPro" id="IPR015797">
    <property type="entry name" value="NUDIX_hydrolase-like_dom_sf"/>
</dbReference>
<organism evidence="7 9">
    <name type="scientific">Hortaea werneckii EXF-2000</name>
    <dbReference type="NCBI Taxonomy" id="1157616"/>
    <lineage>
        <taxon>Eukaryota</taxon>
        <taxon>Fungi</taxon>
        <taxon>Dikarya</taxon>
        <taxon>Ascomycota</taxon>
        <taxon>Pezizomycotina</taxon>
        <taxon>Dothideomycetes</taxon>
        <taxon>Dothideomycetidae</taxon>
        <taxon>Mycosphaerellales</taxon>
        <taxon>Teratosphaeriaceae</taxon>
        <taxon>Hortaea</taxon>
    </lineage>
</organism>
<evidence type="ECO:0000256" key="5">
    <source>
        <dbReference type="SAM" id="MobiDB-lite"/>
    </source>
</evidence>
<dbReference type="GO" id="GO:0005737">
    <property type="term" value="C:cytoplasm"/>
    <property type="evidence" value="ECO:0007669"/>
    <property type="project" value="TreeGrafter"/>
</dbReference>
<dbReference type="SUPFAM" id="SSF55811">
    <property type="entry name" value="Nudix"/>
    <property type="match status" value="1"/>
</dbReference>
<dbReference type="Gene3D" id="3.90.79.10">
    <property type="entry name" value="Nucleoside Triphosphate Pyrophosphohydrolase"/>
    <property type="match status" value="1"/>
</dbReference>
<dbReference type="EMBL" id="MUNK01000090">
    <property type="protein sequence ID" value="OTA32629.1"/>
    <property type="molecule type" value="Genomic_DNA"/>
</dbReference>
<gene>
    <name evidence="8" type="ORF">BTJ68_07913</name>
    <name evidence="7" type="ORF">BTJ68_14605</name>
</gene>
<dbReference type="GO" id="GO:1901911">
    <property type="term" value="P:adenosine 5'-(hexahydrogen pentaphosphate) catabolic process"/>
    <property type="evidence" value="ECO:0007669"/>
    <property type="project" value="TreeGrafter"/>
</dbReference>
<dbReference type="PROSITE" id="PS51462">
    <property type="entry name" value="NUDIX"/>
    <property type="match status" value="1"/>
</dbReference>
<feature type="domain" description="Nudix hydrolase" evidence="6">
    <location>
        <begin position="30"/>
        <end position="164"/>
    </location>
</feature>
<evidence type="ECO:0000256" key="2">
    <source>
        <dbReference type="ARBA" id="ARBA00022723"/>
    </source>
</evidence>
<feature type="region of interest" description="Disordered" evidence="5">
    <location>
        <begin position="1"/>
        <end position="32"/>
    </location>
</feature>
<dbReference type="GO" id="GO:1901907">
    <property type="term" value="P:diadenosine pentaphosphate catabolic process"/>
    <property type="evidence" value="ECO:0007669"/>
    <property type="project" value="TreeGrafter"/>
</dbReference>
<dbReference type="EMBL" id="MUNK01000298">
    <property type="protein sequence ID" value="OTA23409.1"/>
    <property type="molecule type" value="Genomic_DNA"/>
</dbReference>
<dbReference type="GO" id="GO:0000298">
    <property type="term" value="F:endopolyphosphatase activity"/>
    <property type="evidence" value="ECO:0007669"/>
    <property type="project" value="TreeGrafter"/>
</dbReference>
<keyword evidence="9" id="KW-1185">Reference proteome</keyword>
<dbReference type="GO" id="GO:0034431">
    <property type="term" value="F:bis(5'-adenosyl)-hexaphosphatase activity"/>
    <property type="evidence" value="ECO:0007669"/>
    <property type="project" value="TreeGrafter"/>
</dbReference>
<dbReference type="Pfam" id="PF00293">
    <property type="entry name" value="NUDIX"/>
    <property type="match status" value="1"/>
</dbReference>
<reference evidence="7 9" key="1">
    <citation type="submission" date="2017-01" db="EMBL/GenBank/DDBJ databases">
        <title>The recent genome duplication of the halophilic yeast Hortaea werneckii: insights from long-read sequencing.</title>
        <authorList>
            <person name="Sinha S."/>
            <person name="Flibotte S."/>
            <person name="Neira M."/>
            <person name="Lenassi M."/>
            <person name="Gostincar C."/>
            <person name="Stajich J.E."/>
            <person name="Nislow C.E."/>
        </authorList>
    </citation>
    <scope>NUCLEOTIDE SEQUENCE [LARGE SCALE GENOMIC DNA]</scope>
    <source>
        <strain evidence="7 9">EXF-2000</strain>
    </source>
</reference>
<evidence type="ECO:0000256" key="1">
    <source>
        <dbReference type="ARBA" id="ARBA00001946"/>
    </source>
</evidence>
<dbReference type="GO" id="GO:0046872">
    <property type="term" value="F:metal ion binding"/>
    <property type="evidence" value="ECO:0007669"/>
    <property type="project" value="UniProtKB-KW"/>
</dbReference>
<dbReference type="OrthoDB" id="2011998at2759"/>
<dbReference type="GO" id="GO:0071543">
    <property type="term" value="P:diphosphoinositol polyphosphate metabolic process"/>
    <property type="evidence" value="ECO:0007669"/>
    <property type="project" value="TreeGrafter"/>
</dbReference>
<name>A0A1Z5SRF5_HORWE</name>
<protein>
    <recommendedName>
        <fullName evidence="6">Nudix hydrolase domain-containing protein</fullName>
    </recommendedName>
</protein>
<dbReference type="CDD" id="cd04666">
    <property type="entry name" value="NUDIX_DIPP2_like_Nudt4"/>
    <property type="match status" value="1"/>
</dbReference>
<dbReference type="Proteomes" id="UP000194280">
    <property type="component" value="Unassembled WGS sequence"/>
</dbReference>
<evidence type="ECO:0000313" key="9">
    <source>
        <dbReference type="Proteomes" id="UP000194280"/>
    </source>
</evidence>
<accession>A0A1Z5SRF5</accession>
<feature type="compositionally biased region" description="Basic and acidic residues" evidence="5">
    <location>
        <begin position="1"/>
        <end position="24"/>
    </location>
</feature>
<sequence>MAQDKDKDQAPERSMEARTGRDNQRYGPGGERLVAGVVPLSPDRTHVLLIQSSARKGWVLPKGGWETDEATREEAACREAWEEAGIESEITKDLGEIEEKRTEAQIKKYGALAPAASYRFYEVKVKEEKASWPESHKRERQWMTYSKAKECLKERPELTEALERSSIKRS</sequence>
<evidence type="ECO:0000259" key="6">
    <source>
        <dbReference type="PROSITE" id="PS51462"/>
    </source>
</evidence>
<dbReference type="GO" id="GO:0008486">
    <property type="term" value="F:diphosphoinositol-polyphosphate diphosphatase activity"/>
    <property type="evidence" value="ECO:0007669"/>
    <property type="project" value="TreeGrafter"/>
</dbReference>
<evidence type="ECO:0000256" key="4">
    <source>
        <dbReference type="ARBA" id="ARBA00022842"/>
    </source>
</evidence>